<dbReference type="RefSeq" id="WP_091482222.1">
    <property type="nucleotide sequence ID" value="NZ_FOTR01000002.1"/>
</dbReference>
<keyword evidence="1" id="KW-0812">Transmembrane</keyword>
<feature type="transmembrane region" description="Helical" evidence="1">
    <location>
        <begin position="46"/>
        <end position="67"/>
    </location>
</feature>
<organism evidence="2 3">
    <name type="scientific">Gracilibacillus orientalis</name>
    <dbReference type="NCBI Taxonomy" id="334253"/>
    <lineage>
        <taxon>Bacteria</taxon>
        <taxon>Bacillati</taxon>
        <taxon>Bacillota</taxon>
        <taxon>Bacilli</taxon>
        <taxon>Bacillales</taxon>
        <taxon>Bacillaceae</taxon>
        <taxon>Gracilibacillus</taxon>
    </lineage>
</organism>
<keyword evidence="1" id="KW-0472">Membrane</keyword>
<evidence type="ECO:0000313" key="3">
    <source>
        <dbReference type="Proteomes" id="UP000198565"/>
    </source>
</evidence>
<proteinExistence type="predicted"/>
<accession>A0A1I4J1C1</accession>
<evidence type="ECO:0000313" key="2">
    <source>
        <dbReference type="EMBL" id="SFL60320.1"/>
    </source>
</evidence>
<keyword evidence="1" id="KW-1133">Transmembrane helix</keyword>
<gene>
    <name evidence="2" type="ORF">SAMN04487943_102409</name>
</gene>
<name>A0A1I4J1C1_9BACI</name>
<dbReference type="EMBL" id="FOTR01000002">
    <property type="protein sequence ID" value="SFL60320.1"/>
    <property type="molecule type" value="Genomic_DNA"/>
</dbReference>
<feature type="transmembrane region" description="Helical" evidence="1">
    <location>
        <begin position="21"/>
        <end position="40"/>
    </location>
</feature>
<sequence>MRKLSQKLLEVWIKIPRSVRIFVLNIITIFFFLHLLIAGLKSLFELSIELPVLLIAIIVSFLVMMIISKNN</sequence>
<keyword evidence="3" id="KW-1185">Reference proteome</keyword>
<dbReference type="Proteomes" id="UP000198565">
    <property type="component" value="Unassembled WGS sequence"/>
</dbReference>
<reference evidence="3" key="1">
    <citation type="submission" date="2016-10" db="EMBL/GenBank/DDBJ databases">
        <authorList>
            <person name="Varghese N."/>
            <person name="Submissions S."/>
        </authorList>
    </citation>
    <scope>NUCLEOTIDE SEQUENCE [LARGE SCALE GENOMIC DNA]</scope>
    <source>
        <strain evidence="3">CGMCC 1.4250</strain>
    </source>
</reference>
<evidence type="ECO:0000256" key="1">
    <source>
        <dbReference type="SAM" id="Phobius"/>
    </source>
</evidence>
<protein>
    <submittedName>
        <fullName evidence="2">Uncharacterized protein</fullName>
    </submittedName>
</protein>
<dbReference type="AlphaFoldDB" id="A0A1I4J1C1"/>